<feature type="region of interest" description="Disordered" evidence="7">
    <location>
        <begin position="248"/>
        <end position="326"/>
    </location>
</feature>
<dbReference type="FunCoup" id="A8PXP5">
    <property type="interactions" value="446"/>
</dbReference>
<gene>
    <name evidence="9" type="ORF">MGL_1495</name>
</gene>
<evidence type="ECO:0000256" key="4">
    <source>
        <dbReference type="ARBA" id="ARBA00023242"/>
    </source>
</evidence>
<evidence type="ECO:0000256" key="7">
    <source>
        <dbReference type="SAM" id="MobiDB-lite"/>
    </source>
</evidence>
<dbReference type="GO" id="GO:0000480">
    <property type="term" value="P:endonucleolytic cleavage in 5'-ETS of tricistronic rRNA transcript (SSU-rRNA, 5.8S rRNA, LSU-rRNA)"/>
    <property type="evidence" value="ECO:0007669"/>
    <property type="project" value="TreeGrafter"/>
</dbReference>
<evidence type="ECO:0000313" key="10">
    <source>
        <dbReference type="Proteomes" id="UP000008837"/>
    </source>
</evidence>
<feature type="compositionally biased region" description="Basic and acidic residues" evidence="7">
    <location>
        <begin position="34"/>
        <end position="43"/>
    </location>
</feature>
<evidence type="ECO:0000313" key="9">
    <source>
        <dbReference type="EMBL" id="EDP44098.1"/>
    </source>
</evidence>
<keyword evidence="10" id="KW-1185">Reference proteome</keyword>
<dbReference type="OMA" id="FLWSDIM"/>
<dbReference type="GO" id="GO:0005730">
    <property type="term" value="C:nucleolus"/>
    <property type="evidence" value="ECO:0007669"/>
    <property type="project" value="UniProtKB-SubCell"/>
</dbReference>
<accession>A8PXP5</accession>
<feature type="compositionally biased region" description="Basic and acidic residues" evidence="7">
    <location>
        <begin position="250"/>
        <end position="274"/>
    </location>
</feature>
<dbReference type="PANTHER" id="PTHR12311:SF7">
    <property type="entry name" value="ACTIVATOR OF BASAL TRANSCRIPTION 1"/>
    <property type="match status" value="1"/>
</dbReference>
<feature type="domain" description="RRM" evidence="8">
    <location>
        <begin position="107"/>
        <end position="200"/>
    </location>
</feature>
<feature type="compositionally biased region" description="Basic and acidic residues" evidence="7">
    <location>
        <begin position="295"/>
        <end position="304"/>
    </location>
</feature>
<dbReference type="RefSeq" id="XP_001731312.1">
    <property type="nucleotide sequence ID" value="XM_001731260.1"/>
</dbReference>
<name>A8PXP5_MALGO</name>
<comment type="caution">
    <text evidence="9">The sequence shown here is derived from an EMBL/GenBank/DDBJ whole genome shotgun (WGS) entry which is preliminary data.</text>
</comment>
<reference evidence="9 10" key="1">
    <citation type="journal article" date="2007" name="Proc. Natl. Acad. Sci. U.S.A.">
        <title>Dandruff-associated Malassezia genomes reveal convergent and divergent virulence traits shared with plant and human fungal pathogens.</title>
        <authorList>
            <person name="Xu J."/>
            <person name="Saunders C.W."/>
            <person name="Hu P."/>
            <person name="Grant R.A."/>
            <person name="Boekhout T."/>
            <person name="Kuramae E.E."/>
            <person name="Kronstad J.W."/>
            <person name="Deangelis Y.M."/>
            <person name="Reeder N.L."/>
            <person name="Johnstone K.R."/>
            <person name="Leland M."/>
            <person name="Fieno A.M."/>
            <person name="Begley W.M."/>
            <person name="Sun Y."/>
            <person name="Lacey M.P."/>
            <person name="Chaudhary T."/>
            <person name="Keough T."/>
            <person name="Chu L."/>
            <person name="Sears R."/>
            <person name="Yuan B."/>
            <person name="Dawson T.L.Jr."/>
        </authorList>
    </citation>
    <scope>NUCLEOTIDE SEQUENCE [LARGE SCALE GENOMIC DNA]</scope>
    <source>
        <strain evidence="10">ATCC MYA-4612 / CBS 7966</strain>
    </source>
</reference>
<dbReference type="PROSITE" id="PS50102">
    <property type="entry name" value="RRM"/>
    <property type="match status" value="1"/>
</dbReference>
<proteinExistence type="inferred from homology"/>
<protein>
    <recommendedName>
        <fullName evidence="5">18S rRNA factor 2</fullName>
    </recommendedName>
</protein>
<dbReference type="AlphaFoldDB" id="A8PXP5"/>
<evidence type="ECO:0000256" key="3">
    <source>
        <dbReference type="ARBA" id="ARBA00022884"/>
    </source>
</evidence>
<dbReference type="InterPro" id="IPR034353">
    <property type="entry name" value="ABT1/ESF2_RRM"/>
</dbReference>
<dbReference type="GO" id="GO:0003723">
    <property type="term" value="F:RNA binding"/>
    <property type="evidence" value="ECO:0007669"/>
    <property type="project" value="UniProtKB-UniRule"/>
</dbReference>
<dbReference type="InterPro" id="IPR012677">
    <property type="entry name" value="Nucleotide-bd_a/b_plait_sf"/>
</dbReference>
<feature type="region of interest" description="Disordered" evidence="7">
    <location>
        <begin position="139"/>
        <end position="158"/>
    </location>
</feature>
<dbReference type="EMBL" id="AAYY01000004">
    <property type="protein sequence ID" value="EDP44098.1"/>
    <property type="molecule type" value="Genomic_DNA"/>
</dbReference>
<dbReference type="GeneID" id="5855619"/>
<dbReference type="Proteomes" id="UP000008837">
    <property type="component" value="Unassembled WGS sequence"/>
</dbReference>
<feature type="region of interest" description="Disordered" evidence="7">
    <location>
        <begin position="1"/>
        <end position="87"/>
    </location>
</feature>
<keyword evidence="4" id="KW-0539">Nucleus</keyword>
<dbReference type="GO" id="GO:0000447">
    <property type="term" value="P:endonucleolytic cleavage in ITS1 to separate SSU-rRNA from 5.8S rRNA and LSU-rRNA from tricistronic rRNA transcript (SSU-rRNA, 5.8S rRNA, LSU-rRNA)"/>
    <property type="evidence" value="ECO:0007669"/>
    <property type="project" value="TreeGrafter"/>
</dbReference>
<feature type="compositionally biased region" description="Basic and acidic residues" evidence="7">
    <location>
        <begin position="68"/>
        <end position="83"/>
    </location>
</feature>
<dbReference type="OrthoDB" id="287393at2759"/>
<dbReference type="SUPFAM" id="SSF54928">
    <property type="entry name" value="RNA-binding domain, RBD"/>
    <property type="match status" value="1"/>
</dbReference>
<dbReference type="InterPro" id="IPR035979">
    <property type="entry name" value="RBD_domain_sf"/>
</dbReference>
<keyword evidence="3 6" id="KW-0694">RNA-binding</keyword>
<dbReference type="InterPro" id="IPR039119">
    <property type="entry name" value="ABT1/Esf2"/>
</dbReference>
<dbReference type="GO" id="GO:0034462">
    <property type="term" value="P:small-subunit processome assembly"/>
    <property type="evidence" value="ECO:0007669"/>
    <property type="project" value="TreeGrafter"/>
</dbReference>
<comment type="similarity">
    <text evidence="2">Belongs to the ESF2/ABP1 family.</text>
</comment>
<dbReference type="STRING" id="425265.A8PXP5"/>
<evidence type="ECO:0000256" key="6">
    <source>
        <dbReference type="PROSITE-ProRule" id="PRU00176"/>
    </source>
</evidence>
<feature type="compositionally biased region" description="Basic and acidic residues" evidence="7">
    <location>
        <begin position="1"/>
        <end position="10"/>
    </location>
</feature>
<dbReference type="InParanoid" id="A8PXP5"/>
<dbReference type="CDD" id="cd12263">
    <property type="entry name" value="RRM_ABT1_like"/>
    <property type="match status" value="1"/>
</dbReference>
<dbReference type="KEGG" id="mgl:MGL_1495"/>
<evidence type="ECO:0000256" key="5">
    <source>
        <dbReference type="ARBA" id="ARBA00032634"/>
    </source>
</evidence>
<evidence type="ECO:0000259" key="8">
    <source>
        <dbReference type="PROSITE" id="PS50102"/>
    </source>
</evidence>
<dbReference type="PANTHER" id="PTHR12311">
    <property type="entry name" value="ACTIVATOR OF BASAL TRANSCRIPTION 1"/>
    <property type="match status" value="1"/>
</dbReference>
<evidence type="ECO:0000256" key="2">
    <source>
        <dbReference type="ARBA" id="ARBA00005819"/>
    </source>
</evidence>
<dbReference type="VEuPathDB" id="FungiDB:MGL_1495"/>
<dbReference type="Gene3D" id="3.30.70.330">
    <property type="match status" value="1"/>
</dbReference>
<evidence type="ECO:0000256" key="1">
    <source>
        <dbReference type="ARBA" id="ARBA00004604"/>
    </source>
</evidence>
<dbReference type="GO" id="GO:0000472">
    <property type="term" value="P:endonucleolytic cleavage to generate mature 5'-end of SSU-rRNA from (SSU-rRNA, 5.8S rRNA, LSU-rRNA)"/>
    <property type="evidence" value="ECO:0007669"/>
    <property type="project" value="TreeGrafter"/>
</dbReference>
<comment type="subcellular location">
    <subcellularLocation>
        <location evidence="1">Nucleus</location>
        <location evidence="1">Nucleolus</location>
    </subcellularLocation>
</comment>
<dbReference type="InterPro" id="IPR000504">
    <property type="entry name" value="RRM_dom"/>
</dbReference>
<sequence length="326" mass="37583">MAKSRREQKEQQQQQHGAAISDERFDLSSWEPASHTEKKRKLEDTDDDVLGNKTDNGSPDSDADDNDNDMHNHEAHESYEPHGSESVLPVLSREELEEYKKKQQKRGVIYLSRLPPGMTPAKVRHIFSQFGEVGRIYLQPKDKQNSSSSSSKKKNRPSHFSEGWIEFVSKRVARTTAEMLNAQPIGALGGASHSSRRSQSGAGAINRWKDDVWTMKYLKGFRWPMLMEQLSHERATHAARLRMELSQSAHEQRDYLRKVERSRIQRKKQAERAEPPTNEDEAPAPKRKFQQRTPVYRDVRDQRVQNHSRTSAPAGQDMERVLSQIF</sequence>
<organism evidence="9 10">
    <name type="scientific">Malassezia globosa (strain ATCC MYA-4612 / CBS 7966)</name>
    <name type="common">Dandruff-associated fungus</name>
    <dbReference type="NCBI Taxonomy" id="425265"/>
    <lineage>
        <taxon>Eukaryota</taxon>
        <taxon>Fungi</taxon>
        <taxon>Dikarya</taxon>
        <taxon>Basidiomycota</taxon>
        <taxon>Ustilaginomycotina</taxon>
        <taxon>Malasseziomycetes</taxon>
        <taxon>Malasseziales</taxon>
        <taxon>Malasseziaceae</taxon>
        <taxon>Malassezia</taxon>
    </lineage>
</organism>